<evidence type="ECO:0000313" key="1">
    <source>
        <dbReference type="EMBL" id="KAF1927354.1"/>
    </source>
</evidence>
<dbReference type="AlphaFoldDB" id="A0A6A5RK66"/>
<accession>A0A6A5RK66</accession>
<dbReference type="RefSeq" id="XP_033447606.1">
    <property type="nucleotide sequence ID" value="XM_033587855.1"/>
</dbReference>
<dbReference type="OrthoDB" id="10042665at2759"/>
<name>A0A6A5RK66_9PLEO</name>
<dbReference type="Proteomes" id="UP000800082">
    <property type="component" value="Unassembled WGS sequence"/>
</dbReference>
<protein>
    <submittedName>
        <fullName evidence="1">Uncharacterized protein</fullName>
    </submittedName>
</protein>
<proteinExistence type="predicted"/>
<gene>
    <name evidence="1" type="ORF">M421DRAFT_177608</name>
</gene>
<organism evidence="1 2">
    <name type="scientific">Didymella exigua CBS 183.55</name>
    <dbReference type="NCBI Taxonomy" id="1150837"/>
    <lineage>
        <taxon>Eukaryota</taxon>
        <taxon>Fungi</taxon>
        <taxon>Dikarya</taxon>
        <taxon>Ascomycota</taxon>
        <taxon>Pezizomycotina</taxon>
        <taxon>Dothideomycetes</taxon>
        <taxon>Pleosporomycetidae</taxon>
        <taxon>Pleosporales</taxon>
        <taxon>Pleosporineae</taxon>
        <taxon>Didymellaceae</taxon>
        <taxon>Didymella</taxon>
    </lineage>
</organism>
<evidence type="ECO:0000313" key="2">
    <source>
        <dbReference type="Proteomes" id="UP000800082"/>
    </source>
</evidence>
<dbReference type="EMBL" id="ML978972">
    <property type="protein sequence ID" value="KAF1927354.1"/>
    <property type="molecule type" value="Genomic_DNA"/>
</dbReference>
<dbReference type="GeneID" id="54345502"/>
<reference evidence="1" key="1">
    <citation type="journal article" date="2020" name="Stud. Mycol.">
        <title>101 Dothideomycetes genomes: a test case for predicting lifestyles and emergence of pathogens.</title>
        <authorList>
            <person name="Haridas S."/>
            <person name="Albert R."/>
            <person name="Binder M."/>
            <person name="Bloem J."/>
            <person name="Labutti K."/>
            <person name="Salamov A."/>
            <person name="Andreopoulos B."/>
            <person name="Baker S."/>
            <person name="Barry K."/>
            <person name="Bills G."/>
            <person name="Bluhm B."/>
            <person name="Cannon C."/>
            <person name="Castanera R."/>
            <person name="Culley D."/>
            <person name="Daum C."/>
            <person name="Ezra D."/>
            <person name="Gonzalez J."/>
            <person name="Henrissat B."/>
            <person name="Kuo A."/>
            <person name="Liang C."/>
            <person name="Lipzen A."/>
            <person name="Lutzoni F."/>
            <person name="Magnuson J."/>
            <person name="Mondo S."/>
            <person name="Nolan M."/>
            <person name="Ohm R."/>
            <person name="Pangilinan J."/>
            <person name="Park H.-J."/>
            <person name="Ramirez L."/>
            <person name="Alfaro M."/>
            <person name="Sun H."/>
            <person name="Tritt A."/>
            <person name="Yoshinaga Y."/>
            <person name="Zwiers L.-H."/>
            <person name="Turgeon B."/>
            <person name="Goodwin S."/>
            <person name="Spatafora J."/>
            <person name="Crous P."/>
            <person name="Grigoriev I."/>
        </authorList>
    </citation>
    <scope>NUCLEOTIDE SEQUENCE</scope>
    <source>
        <strain evidence="1">CBS 183.55</strain>
    </source>
</reference>
<keyword evidence="2" id="KW-1185">Reference proteome</keyword>
<sequence length="340" mass="39254">MAEISALREDNECLKQGSVQELAHTRKAPSTGQVFHQIKKSTFLDEPHYAPCAGGDAVLCADIPIRGDHLYLSQHPEIAFAVYKQYDDAPDDLSKIEILDGVYRKPTPISECILLTALEIEDALQGLVEHAPAFFEYFQDFDFKQGLVEHAPAFFEYFQDFDFKQGLVEHAPAFFEYFQDFDFKQRLESPCLFMFYMSPFLPQILPNPTMPKQELVQHLKKAIDDRHGREYELARIEAEKGMVSDNHLKYLIRPGDNCHTSRLPESLDDLSASYCAYQKLSEDFYAHVAQCCRCSPCAQRHRQPSGYWHGRANYPKASRKLSGSFFFVRLFHWPSRRRGF</sequence>